<protein>
    <submittedName>
        <fullName evidence="1">Uncharacterized protein</fullName>
    </submittedName>
</protein>
<dbReference type="AlphaFoldDB" id="A0A1X0R030"/>
<proteinExistence type="predicted"/>
<dbReference type="Proteomes" id="UP000242414">
    <property type="component" value="Unassembled WGS sequence"/>
</dbReference>
<reference evidence="1" key="1">
    <citation type="journal article" date="2016" name="Proc. Natl. Acad. Sci. U.S.A.">
        <title>Lipid metabolic changes in an early divergent fungus govern the establishment of a mutualistic symbiosis with endobacteria.</title>
        <authorList>
            <person name="Lastovetsky O.A."/>
            <person name="Gaspar M.L."/>
            <person name="Mondo S.J."/>
            <person name="LaButti K.M."/>
            <person name="Sandor L."/>
            <person name="Grigoriev I.V."/>
            <person name="Henry S.A."/>
            <person name="Pawlowska T.E."/>
        </authorList>
    </citation>
    <scope>NUCLEOTIDE SEQUENCE [LARGE SCALE GENOMIC DNA]</scope>
    <source>
        <strain evidence="1">ATCC 52814</strain>
    </source>
</reference>
<organism evidence="1">
    <name type="scientific">Rhizopus microsporus var. microsporus</name>
    <dbReference type="NCBI Taxonomy" id="86635"/>
    <lineage>
        <taxon>Eukaryota</taxon>
        <taxon>Fungi</taxon>
        <taxon>Fungi incertae sedis</taxon>
        <taxon>Mucoromycota</taxon>
        <taxon>Mucoromycotina</taxon>
        <taxon>Mucoromycetes</taxon>
        <taxon>Mucorales</taxon>
        <taxon>Mucorineae</taxon>
        <taxon>Rhizopodaceae</taxon>
        <taxon>Rhizopus</taxon>
    </lineage>
</organism>
<dbReference type="EMBL" id="KV921947">
    <property type="protein sequence ID" value="ORE05356.1"/>
    <property type="molecule type" value="Genomic_DNA"/>
</dbReference>
<sequence length="59" mass="6686">MPPGASTTMLSALHLRSLLLLPNKLLTSSRVYPRYAGPWRFYWSIICSILSKVDQLQHG</sequence>
<dbReference type="VEuPathDB" id="FungiDB:BCV72DRAFT_331345"/>
<gene>
    <name evidence="1" type="ORF">BCV72DRAFT_331345</name>
</gene>
<feature type="non-terminal residue" evidence="1">
    <location>
        <position position="59"/>
    </location>
</feature>
<accession>A0A1X0R030</accession>
<name>A0A1X0R030_RHIZD</name>
<evidence type="ECO:0000313" key="1">
    <source>
        <dbReference type="EMBL" id="ORE05356.1"/>
    </source>
</evidence>